<dbReference type="EMBL" id="GGEC01080162">
    <property type="protein sequence ID" value="MBX60646.1"/>
    <property type="molecule type" value="Transcribed_RNA"/>
</dbReference>
<organism evidence="1">
    <name type="scientific">Rhizophora mucronata</name>
    <name type="common">Asiatic mangrove</name>
    <dbReference type="NCBI Taxonomy" id="61149"/>
    <lineage>
        <taxon>Eukaryota</taxon>
        <taxon>Viridiplantae</taxon>
        <taxon>Streptophyta</taxon>
        <taxon>Embryophyta</taxon>
        <taxon>Tracheophyta</taxon>
        <taxon>Spermatophyta</taxon>
        <taxon>Magnoliopsida</taxon>
        <taxon>eudicotyledons</taxon>
        <taxon>Gunneridae</taxon>
        <taxon>Pentapetalae</taxon>
        <taxon>rosids</taxon>
        <taxon>fabids</taxon>
        <taxon>Malpighiales</taxon>
        <taxon>Rhizophoraceae</taxon>
        <taxon>Rhizophora</taxon>
    </lineage>
</organism>
<dbReference type="AlphaFoldDB" id="A0A2P2Q0W9"/>
<sequence>MSFFVCCSNYYLGTEAPLRLSDTHFKSGGL</sequence>
<reference evidence="1" key="1">
    <citation type="submission" date="2018-02" db="EMBL/GenBank/DDBJ databases">
        <title>Rhizophora mucronata_Transcriptome.</title>
        <authorList>
            <person name="Meera S.P."/>
            <person name="Sreeshan A."/>
            <person name="Augustine A."/>
        </authorList>
    </citation>
    <scope>NUCLEOTIDE SEQUENCE</scope>
    <source>
        <tissue evidence="1">Leaf</tissue>
    </source>
</reference>
<protein>
    <submittedName>
        <fullName evidence="1">Uncharacterized protein</fullName>
    </submittedName>
</protein>
<proteinExistence type="predicted"/>
<accession>A0A2P2Q0W9</accession>
<evidence type="ECO:0000313" key="1">
    <source>
        <dbReference type="EMBL" id="MBX60646.1"/>
    </source>
</evidence>
<name>A0A2P2Q0W9_RHIMU</name>